<dbReference type="AlphaFoldDB" id="A0A222DYK2"/>
<gene>
    <name evidence="3" type="ORF">ANTHELSMS3_00247</name>
</gene>
<sequence>MRPFSNMAGAVCLAASLGSPAATGAGESCTEDAMIVFDGSGSMAEIGYNAIGVPRISEARDAMRRAIPAIATVRRLGLVIYGPSGDRTCANTDLRFAPQWEAGPRILADVDALRPAGGTSLTESVRRAAETLDYTRQSGTVVLVTDGKETCGGAPCLLAAEIAAIAPGLTVHVIGFKVRSDHFDWAKPDDPAGTTVARCLADRTGGHYVSAETVDQLIGALRTTLACNVLGALPTPERPRLQ</sequence>
<dbReference type="CDD" id="cd00198">
    <property type="entry name" value="vWFA"/>
    <property type="match status" value="1"/>
</dbReference>
<dbReference type="EMBL" id="CP022540">
    <property type="protein sequence ID" value="ASP18972.1"/>
    <property type="molecule type" value="Genomic_DNA"/>
</dbReference>
<dbReference type="PANTHER" id="PTHR10579">
    <property type="entry name" value="CALCIUM-ACTIVATED CHLORIDE CHANNEL REGULATOR"/>
    <property type="match status" value="1"/>
</dbReference>
<evidence type="ECO:0000259" key="2">
    <source>
        <dbReference type="PROSITE" id="PS50234"/>
    </source>
</evidence>
<accession>A0A222DYK2</accession>
<dbReference type="Gene3D" id="3.40.50.410">
    <property type="entry name" value="von Willebrand factor, type A domain"/>
    <property type="match status" value="1"/>
</dbReference>
<dbReference type="InterPro" id="IPR051266">
    <property type="entry name" value="CLCR"/>
</dbReference>
<evidence type="ECO:0000313" key="3">
    <source>
        <dbReference type="EMBL" id="ASP18972.1"/>
    </source>
</evidence>
<proteinExistence type="predicted"/>
<keyword evidence="1" id="KW-0732">Signal</keyword>
<keyword evidence="4" id="KW-1185">Reference proteome</keyword>
<evidence type="ECO:0000313" key="4">
    <source>
        <dbReference type="Proteomes" id="UP000203589"/>
    </source>
</evidence>
<dbReference type="InterPro" id="IPR036465">
    <property type="entry name" value="vWFA_dom_sf"/>
</dbReference>
<reference evidence="3 4" key="1">
    <citation type="submission" date="2017-07" db="EMBL/GenBank/DDBJ databases">
        <title>Genome Sequence of Antarctobacter heliothermus Strain SMS3 Isolated from a culture of the Diatom Skeletonema marinoi.</title>
        <authorList>
            <person name="Topel M."/>
            <person name="Pinder M.I.M."/>
            <person name="Johansson O.N."/>
            <person name="Kourtchenko O."/>
            <person name="Godhe A."/>
            <person name="Clarke A.K."/>
        </authorList>
    </citation>
    <scope>NUCLEOTIDE SEQUENCE [LARGE SCALE GENOMIC DNA]</scope>
    <source>
        <strain evidence="3 4">SMS3</strain>
    </source>
</reference>
<dbReference type="Proteomes" id="UP000203589">
    <property type="component" value="Chromosome"/>
</dbReference>
<name>A0A222DYK2_9RHOB</name>
<feature type="domain" description="VWFA" evidence="2">
    <location>
        <begin position="32"/>
        <end position="225"/>
    </location>
</feature>
<organism evidence="3 4">
    <name type="scientific">Antarctobacter heliothermus</name>
    <dbReference type="NCBI Taxonomy" id="74033"/>
    <lineage>
        <taxon>Bacteria</taxon>
        <taxon>Pseudomonadati</taxon>
        <taxon>Pseudomonadota</taxon>
        <taxon>Alphaproteobacteria</taxon>
        <taxon>Rhodobacterales</taxon>
        <taxon>Roseobacteraceae</taxon>
        <taxon>Antarctobacter</taxon>
    </lineage>
</organism>
<dbReference type="InterPro" id="IPR002035">
    <property type="entry name" value="VWF_A"/>
</dbReference>
<feature type="chain" id="PRO_5012103822" evidence="1">
    <location>
        <begin position="22"/>
        <end position="242"/>
    </location>
</feature>
<feature type="signal peptide" evidence="1">
    <location>
        <begin position="1"/>
        <end position="21"/>
    </location>
</feature>
<dbReference type="PANTHER" id="PTHR10579:SF119">
    <property type="entry name" value="PROTEIN KINASE DOMAIN-CONTAINING PROTEIN"/>
    <property type="match status" value="1"/>
</dbReference>
<dbReference type="Pfam" id="PF13519">
    <property type="entry name" value="VWA_2"/>
    <property type="match status" value="1"/>
</dbReference>
<protein>
    <submittedName>
        <fullName evidence="3">von Willebrand factor type A domain protein</fullName>
    </submittedName>
</protein>
<dbReference type="SUPFAM" id="SSF53300">
    <property type="entry name" value="vWA-like"/>
    <property type="match status" value="1"/>
</dbReference>
<dbReference type="KEGG" id="aht:ANTHELSMS3_00247"/>
<dbReference type="PROSITE" id="PS50234">
    <property type="entry name" value="VWFA"/>
    <property type="match status" value="1"/>
</dbReference>
<evidence type="ECO:0000256" key="1">
    <source>
        <dbReference type="SAM" id="SignalP"/>
    </source>
</evidence>